<keyword evidence="4" id="KW-0732">Signal</keyword>
<protein>
    <submittedName>
        <fullName evidence="10">Proline-rich transmembrane protein 4-like isoform X1</fullName>
    </submittedName>
</protein>
<accession>A0ABR0ZCG5</accession>
<dbReference type="InterPro" id="IPR052836">
    <property type="entry name" value="PRRT_domain-containing"/>
</dbReference>
<feature type="transmembrane region" description="Helical" evidence="8">
    <location>
        <begin position="308"/>
        <end position="335"/>
    </location>
</feature>
<dbReference type="Pfam" id="PF25987">
    <property type="entry name" value="PRRT3"/>
    <property type="match status" value="1"/>
</dbReference>
<name>A0ABR0ZCG5_HUSHU</name>
<feature type="transmembrane region" description="Helical" evidence="8">
    <location>
        <begin position="203"/>
        <end position="224"/>
    </location>
</feature>
<keyword evidence="11" id="KW-1185">Reference proteome</keyword>
<dbReference type="Proteomes" id="UP001369086">
    <property type="component" value="Unassembled WGS sequence"/>
</dbReference>
<evidence type="ECO:0000256" key="1">
    <source>
        <dbReference type="ARBA" id="ARBA00004141"/>
    </source>
</evidence>
<evidence type="ECO:0000259" key="9">
    <source>
        <dbReference type="Pfam" id="PF25987"/>
    </source>
</evidence>
<proteinExistence type="predicted"/>
<comment type="caution">
    <text evidence="10">The sequence shown here is derived from an EMBL/GenBank/DDBJ whole genome shotgun (WGS) entry which is preliminary data.</text>
</comment>
<reference evidence="10 11" key="1">
    <citation type="submission" date="2021-05" db="EMBL/GenBank/DDBJ databases">
        <authorList>
            <person name="Zahm M."/>
            <person name="Klopp C."/>
            <person name="Cabau C."/>
            <person name="Kuhl H."/>
            <person name="Suciu R."/>
            <person name="Ciorpac M."/>
            <person name="Holostenco D."/>
            <person name="Gessner J."/>
            <person name="Wuertz S."/>
            <person name="Hohne C."/>
            <person name="Stock M."/>
            <person name="Gislard M."/>
            <person name="Lluch J."/>
            <person name="Milhes M."/>
            <person name="Lampietro C."/>
            <person name="Lopez Roques C."/>
            <person name="Donnadieu C."/>
            <person name="Du K."/>
            <person name="Schartl M."/>
            <person name="Guiguen Y."/>
        </authorList>
    </citation>
    <scope>NUCLEOTIDE SEQUENCE [LARGE SCALE GENOMIC DNA]</scope>
    <source>
        <strain evidence="10">Hh-F2</strain>
        <tissue evidence="10">Blood</tissue>
    </source>
</reference>
<evidence type="ECO:0000256" key="2">
    <source>
        <dbReference type="ARBA" id="ARBA00022553"/>
    </source>
</evidence>
<keyword evidence="2" id="KW-0597">Phosphoprotein</keyword>
<evidence type="ECO:0000256" key="8">
    <source>
        <dbReference type="SAM" id="Phobius"/>
    </source>
</evidence>
<evidence type="ECO:0000256" key="6">
    <source>
        <dbReference type="ARBA" id="ARBA00023136"/>
    </source>
</evidence>
<feature type="transmembrane region" description="Helical" evidence="8">
    <location>
        <begin position="175"/>
        <end position="196"/>
    </location>
</feature>
<comment type="subcellular location">
    <subcellularLocation>
        <location evidence="1">Membrane</location>
        <topology evidence="1">Multi-pass membrane protein</topology>
    </subcellularLocation>
</comment>
<keyword evidence="5 8" id="KW-1133">Transmembrane helix</keyword>
<organism evidence="10 11">
    <name type="scientific">Huso huso</name>
    <name type="common">Beluga</name>
    <name type="synonym">Acipenser huso</name>
    <dbReference type="NCBI Taxonomy" id="61971"/>
    <lineage>
        <taxon>Eukaryota</taxon>
        <taxon>Metazoa</taxon>
        <taxon>Chordata</taxon>
        <taxon>Craniata</taxon>
        <taxon>Vertebrata</taxon>
        <taxon>Euteleostomi</taxon>
        <taxon>Actinopterygii</taxon>
        <taxon>Chondrostei</taxon>
        <taxon>Acipenseriformes</taxon>
        <taxon>Acipenseridae</taxon>
        <taxon>Huso</taxon>
    </lineage>
</organism>
<feature type="transmembrane region" description="Helical" evidence="8">
    <location>
        <begin position="369"/>
        <end position="389"/>
    </location>
</feature>
<evidence type="ECO:0000313" key="10">
    <source>
        <dbReference type="EMBL" id="KAK6482496.1"/>
    </source>
</evidence>
<evidence type="ECO:0000313" key="11">
    <source>
        <dbReference type="Proteomes" id="UP001369086"/>
    </source>
</evidence>
<evidence type="ECO:0000256" key="3">
    <source>
        <dbReference type="ARBA" id="ARBA00022692"/>
    </source>
</evidence>
<gene>
    <name evidence="10" type="ORF">HHUSO_G15520</name>
</gene>
<feature type="compositionally biased region" description="Polar residues" evidence="7">
    <location>
        <begin position="93"/>
        <end position="131"/>
    </location>
</feature>
<sequence length="745" mass="82385">MATSTDNEDMGLLPTVADEVVFNESKIQDEDVSQKTMFSKSPGTETLDTTLSYVDSGFDSEDLAPISPTEMAQDHLVAVTHSPSKTSDPETAGTESYQDWSSETVNVDPSALSDCNQAGTGGCESSDTWSSAVPDDEDPENESYNLFLLPPMFVPLHADWNSAMATWGIAWEAHIYGVGSLFSLVVFLSALSLLCLPFRCPSGYSYFVTIDMFLLITGSSRTFSMFYDAYNHQDKLAATAIVLLYEVPFPCLTSAFGIVFLLLSMRSRMQLSYSIFQHPCFLAIVVILHFLSSLGSILVVQLFSQLPWLFFVSQGVFVALTAFMSILYFIFYCYVRADAKHIYHLNNTSPPIERHNRCPFADLKDWDKAAMTAAFSALFALLCAALQLYAMLHALGFGGMEVFHPWPWWAFHLSCRICEVGMCLTLALIVMYPLFCSNDAPQRSCWSKIFCMSHGHVTMKSPILPNNYQWSSSQQEKLVICDTIARGENECLPLYTLVENHLSSIEGLDLLYHSNRGLLAEDMELNIKPINSSRTSSFSIQMDSDSTVDFRPPSPINLGRSIDEALFSEALFPQSLFQNSKPYSSSNLSLGVKNTGDNGAFKESAADRGLYRTTSCIEMDLVPPLKGSVSSSSTLNATSSTEQWQGSSRSCLYKLSHDGSSLVLCSSPERLGYSSLGSNQIPSRNLSHSSLDQEPQIQRYYQVLGSAFQESSDKPGESGLALQSEFMNVCRQIDELSVSSDTIDL</sequence>
<evidence type="ECO:0000256" key="5">
    <source>
        <dbReference type="ARBA" id="ARBA00022989"/>
    </source>
</evidence>
<dbReference type="PANTHER" id="PTHR35578:SF6">
    <property type="entry name" value="PROLINE-RICH TRANSMEMBRANE PROTEIN 4"/>
    <property type="match status" value="1"/>
</dbReference>
<evidence type="ECO:0000256" key="4">
    <source>
        <dbReference type="ARBA" id="ARBA00022729"/>
    </source>
</evidence>
<evidence type="ECO:0000256" key="7">
    <source>
        <dbReference type="SAM" id="MobiDB-lite"/>
    </source>
</evidence>
<feature type="transmembrane region" description="Helical" evidence="8">
    <location>
        <begin position="236"/>
        <end position="263"/>
    </location>
</feature>
<feature type="region of interest" description="Disordered" evidence="7">
    <location>
        <begin position="79"/>
        <end position="138"/>
    </location>
</feature>
<dbReference type="PANTHER" id="PTHR35578">
    <property type="entry name" value="PROLINE-RICH TRANSMEMBRANE PROTEIN 4-RELATED"/>
    <property type="match status" value="1"/>
</dbReference>
<keyword evidence="6 8" id="KW-0472">Membrane</keyword>
<dbReference type="EMBL" id="JAHFZB010000013">
    <property type="protein sequence ID" value="KAK6482496.1"/>
    <property type="molecule type" value="Genomic_DNA"/>
</dbReference>
<feature type="domain" description="Proline-rich transmembrane protein 3/4" evidence="9">
    <location>
        <begin position="158"/>
        <end position="452"/>
    </location>
</feature>
<dbReference type="InterPro" id="IPR059081">
    <property type="entry name" value="PRRT3-4"/>
</dbReference>
<feature type="transmembrane region" description="Helical" evidence="8">
    <location>
        <begin position="275"/>
        <end position="302"/>
    </location>
</feature>
<keyword evidence="3 8" id="KW-0812">Transmembrane</keyword>